<feature type="compositionally biased region" description="Acidic residues" evidence="1">
    <location>
        <begin position="58"/>
        <end position="76"/>
    </location>
</feature>
<name>A0A9W6Y289_9STRA</name>
<keyword evidence="3" id="KW-1185">Reference proteome</keyword>
<accession>A0A9W6Y289</accession>
<evidence type="ECO:0000313" key="2">
    <source>
        <dbReference type="EMBL" id="GMF50447.1"/>
    </source>
</evidence>
<dbReference type="Proteomes" id="UP001165121">
    <property type="component" value="Unassembled WGS sequence"/>
</dbReference>
<dbReference type="OrthoDB" id="123301at2759"/>
<organism evidence="2 3">
    <name type="scientific">Phytophthora fragariaefolia</name>
    <dbReference type="NCBI Taxonomy" id="1490495"/>
    <lineage>
        <taxon>Eukaryota</taxon>
        <taxon>Sar</taxon>
        <taxon>Stramenopiles</taxon>
        <taxon>Oomycota</taxon>
        <taxon>Peronosporomycetes</taxon>
        <taxon>Peronosporales</taxon>
        <taxon>Peronosporaceae</taxon>
        <taxon>Phytophthora</taxon>
    </lineage>
</organism>
<feature type="region of interest" description="Disordered" evidence="1">
    <location>
        <begin position="1"/>
        <end position="84"/>
    </location>
</feature>
<gene>
    <name evidence="2" type="ORF">Pfra01_002014300</name>
</gene>
<evidence type="ECO:0000256" key="1">
    <source>
        <dbReference type="SAM" id="MobiDB-lite"/>
    </source>
</evidence>
<protein>
    <submittedName>
        <fullName evidence="2">Unnamed protein product</fullName>
    </submittedName>
</protein>
<evidence type="ECO:0000313" key="3">
    <source>
        <dbReference type="Proteomes" id="UP001165121"/>
    </source>
</evidence>
<reference evidence="2" key="1">
    <citation type="submission" date="2023-04" db="EMBL/GenBank/DDBJ databases">
        <title>Phytophthora fragariaefolia NBRC 109709.</title>
        <authorList>
            <person name="Ichikawa N."/>
            <person name="Sato H."/>
            <person name="Tonouchi N."/>
        </authorList>
    </citation>
    <scope>NUCLEOTIDE SEQUENCE</scope>
    <source>
        <strain evidence="2">NBRC 109709</strain>
    </source>
</reference>
<dbReference type="AlphaFoldDB" id="A0A9W6Y289"/>
<proteinExistence type="predicted"/>
<sequence length="310" mass="33165">MPSPSSSAGSPSGSAQLPPGASSVEGGAAAASTGGSQAAKLDTGNGQRPPFNVAVPLNDEEIAEEEAEELLEDTPMEDVSRDGSPVQDLFSLVTQAAPPKKISSAAAGLLSLDEAMDQVLAGVLPATHTGPSGIQDVVPTRHVSPPKMASSSHCFIVGVVTSTRVSRVLDVILLLAFIIVCSSFRSSISPQVWATLPLSPIHIQQPDFTKSTIWYVQEFTFRKLISWVIVSSLHGTETSPGFRTLVEFIEERATTQLCRRKPFGFVVTFLFDEVLAAMLRRASAFRPSQVQDLFHLILVVQVVVLPTVFR</sequence>
<feature type="compositionally biased region" description="Low complexity" evidence="1">
    <location>
        <begin position="1"/>
        <end position="39"/>
    </location>
</feature>
<comment type="caution">
    <text evidence="2">The sequence shown here is derived from an EMBL/GenBank/DDBJ whole genome shotgun (WGS) entry which is preliminary data.</text>
</comment>
<dbReference type="EMBL" id="BSXT01002697">
    <property type="protein sequence ID" value="GMF50447.1"/>
    <property type="molecule type" value="Genomic_DNA"/>
</dbReference>